<feature type="transmembrane region" description="Helical" evidence="9">
    <location>
        <begin position="246"/>
        <end position="265"/>
    </location>
</feature>
<dbReference type="NCBIfam" id="TIGR02868">
    <property type="entry name" value="CydC"/>
    <property type="match status" value="1"/>
</dbReference>
<evidence type="ECO:0000313" key="12">
    <source>
        <dbReference type="EMBL" id="RVT61484.1"/>
    </source>
</evidence>
<evidence type="ECO:0000256" key="2">
    <source>
        <dbReference type="ARBA" id="ARBA00022448"/>
    </source>
</evidence>
<dbReference type="InterPro" id="IPR014223">
    <property type="entry name" value="ABC_CydC/D"/>
</dbReference>
<feature type="transmembrane region" description="Helical" evidence="9">
    <location>
        <begin position="271"/>
        <end position="294"/>
    </location>
</feature>
<evidence type="ECO:0000256" key="1">
    <source>
        <dbReference type="ARBA" id="ARBA00004651"/>
    </source>
</evidence>
<dbReference type="GO" id="GO:0034040">
    <property type="term" value="F:ATPase-coupled lipid transmembrane transporter activity"/>
    <property type="evidence" value="ECO:0007669"/>
    <property type="project" value="TreeGrafter"/>
</dbReference>
<evidence type="ECO:0000259" key="10">
    <source>
        <dbReference type="PROSITE" id="PS50893"/>
    </source>
</evidence>
<reference evidence="12 13" key="1">
    <citation type="submission" date="2019-01" db="EMBL/GenBank/DDBJ databases">
        <title>Bacillus sp. M5HDSG1-1, whole genome shotgun sequence.</title>
        <authorList>
            <person name="Tuo L."/>
        </authorList>
    </citation>
    <scope>NUCLEOTIDE SEQUENCE [LARGE SCALE GENOMIC DNA]</scope>
    <source>
        <strain evidence="12 13">M5HDSG1-1</strain>
    </source>
</reference>
<dbReference type="InterPro" id="IPR017871">
    <property type="entry name" value="ABC_transporter-like_CS"/>
</dbReference>
<dbReference type="InterPro" id="IPR003593">
    <property type="entry name" value="AAA+_ATPase"/>
</dbReference>
<dbReference type="GO" id="GO:0140359">
    <property type="term" value="F:ABC-type transporter activity"/>
    <property type="evidence" value="ECO:0007669"/>
    <property type="project" value="InterPro"/>
</dbReference>
<feature type="domain" description="ABC transmembrane type-1" evidence="11">
    <location>
        <begin position="19"/>
        <end position="303"/>
    </location>
</feature>
<dbReference type="GO" id="GO:0005524">
    <property type="term" value="F:ATP binding"/>
    <property type="evidence" value="ECO:0007669"/>
    <property type="project" value="UniProtKB-KW"/>
</dbReference>
<dbReference type="GO" id="GO:0034775">
    <property type="term" value="P:glutathione transmembrane transport"/>
    <property type="evidence" value="ECO:0007669"/>
    <property type="project" value="InterPro"/>
</dbReference>
<feature type="transmembrane region" description="Helical" evidence="9">
    <location>
        <begin position="161"/>
        <end position="182"/>
    </location>
</feature>
<dbReference type="InterPro" id="IPR027417">
    <property type="entry name" value="P-loop_NTPase"/>
</dbReference>
<dbReference type="SMART" id="SM00382">
    <property type="entry name" value="AAA"/>
    <property type="match status" value="1"/>
</dbReference>
<keyword evidence="4 9" id="KW-0812">Transmembrane</keyword>
<dbReference type="GO" id="GO:0016887">
    <property type="term" value="F:ATP hydrolysis activity"/>
    <property type="evidence" value="ECO:0007669"/>
    <property type="project" value="InterPro"/>
</dbReference>
<dbReference type="Pfam" id="PF00005">
    <property type="entry name" value="ABC_tran"/>
    <property type="match status" value="1"/>
</dbReference>
<feature type="transmembrane region" description="Helical" evidence="9">
    <location>
        <begin position="54"/>
        <end position="73"/>
    </location>
</feature>
<evidence type="ECO:0000256" key="9">
    <source>
        <dbReference type="SAM" id="Phobius"/>
    </source>
</evidence>
<keyword evidence="13" id="KW-1185">Reference proteome</keyword>
<dbReference type="PROSITE" id="PS50929">
    <property type="entry name" value="ABC_TM1F"/>
    <property type="match status" value="1"/>
</dbReference>
<dbReference type="GO" id="GO:0005886">
    <property type="term" value="C:plasma membrane"/>
    <property type="evidence" value="ECO:0007669"/>
    <property type="project" value="UniProtKB-SubCell"/>
</dbReference>
<keyword evidence="6" id="KW-0067">ATP-binding</keyword>
<keyword evidence="8 9" id="KW-0472">Membrane</keyword>
<feature type="transmembrane region" description="Helical" evidence="9">
    <location>
        <begin position="20"/>
        <end position="42"/>
    </location>
</feature>
<evidence type="ECO:0000256" key="3">
    <source>
        <dbReference type="ARBA" id="ARBA00022475"/>
    </source>
</evidence>
<dbReference type="AlphaFoldDB" id="A0A437K9X9"/>
<dbReference type="Proteomes" id="UP000288024">
    <property type="component" value="Unassembled WGS sequence"/>
</dbReference>
<keyword evidence="3" id="KW-1003">Cell membrane</keyword>
<name>A0A437K9X9_9BACI</name>
<evidence type="ECO:0000259" key="11">
    <source>
        <dbReference type="PROSITE" id="PS50929"/>
    </source>
</evidence>
<dbReference type="InterPro" id="IPR039421">
    <property type="entry name" value="Type_1_exporter"/>
</dbReference>
<keyword evidence="5" id="KW-0547">Nucleotide-binding</keyword>
<gene>
    <name evidence="12" type="primary">cydC</name>
    <name evidence="12" type="ORF">EM808_14635</name>
</gene>
<dbReference type="PANTHER" id="PTHR24221:SF653">
    <property type="entry name" value="TRANSPORT ATP-BINDING PROTEIN CYDC"/>
    <property type="match status" value="1"/>
</dbReference>
<comment type="subcellular location">
    <subcellularLocation>
        <location evidence="1">Cell membrane</location>
        <topology evidence="1">Multi-pass membrane protein</topology>
    </subcellularLocation>
</comment>
<organism evidence="12 13">
    <name type="scientific">Niallia taxi</name>
    <dbReference type="NCBI Taxonomy" id="2499688"/>
    <lineage>
        <taxon>Bacteria</taxon>
        <taxon>Bacillati</taxon>
        <taxon>Bacillota</taxon>
        <taxon>Bacilli</taxon>
        <taxon>Bacillales</taxon>
        <taxon>Bacillaceae</taxon>
        <taxon>Niallia</taxon>
    </lineage>
</organism>
<dbReference type="EMBL" id="RZTZ01000005">
    <property type="protein sequence ID" value="RVT61484.1"/>
    <property type="molecule type" value="Genomic_DNA"/>
</dbReference>
<keyword evidence="2" id="KW-0813">Transport</keyword>
<dbReference type="InterPro" id="IPR036640">
    <property type="entry name" value="ABC1_TM_sf"/>
</dbReference>
<protein>
    <submittedName>
        <fullName evidence="12">Thiol reductant ABC exporter subunit CydC</fullName>
    </submittedName>
</protein>
<dbReference type="InterPro" id="IPR011527">
    <property type="entry name" value="ABC1_TM_dom"/>
</dbReference>
<dbReference type="RefSeq" id="WP_127738941.1">
    <property type="nucleotide sequence ID" value="NZ_RZTZ01000005.1"/>
</dbReference>
<dbReference type="SUPFAM" id="SSF90123">
    <property type="entry name" value="ABC transporter transmembrane region"/>
    <property type="match status" value="1"/>
</dbReference>
<dbReference type="PROSITE" id="PS00211">
    <property type="entry name" value="ABC_TRANSPORTER_1"/>
    <property type="match status" value="1"/>
</dbReference>
<evidence type="ECO:0000256" key="4">
    <source>
        <dbReference type="ARBA" id="ARBA00022692"/>
    </source>
</evidence>
<feature type="transmembrane region" description="Helical" evidence="9">
    <location>
        <begin position="135"/>
        <end position="155"/>
    </location>
</feature>
<dbReference type="SUPFAM" id="SSF52540">
    <property type="entry name" value="P-loop containing nucleoside triphosphate hydrolases"/>
    <property type="match status" value="1"/>
</dbReference>
<proteinExistence type="predicted"/>
<dbReference type="PROSITE" id="PS50893">
    <property type="entry name" value="ABC_TRANSPORTER_2"/>
    <property type="match status" value="1"/>
</dbReference>
<sequence>MREDKWILPFMKENAGRIIIILLLSILALGTGAMLTFTSGYLISRSAMPIENILMVYIPIVGVRAFGISRAVFSYLERLAGHDAVLRILSKMRIKLYGILEPQALFIKSRFKMGDMLGILAEDIEQLQYIYLRTIFPTIAACVLYIMTICVIGILDIPFAMLMAFYLALLLVVFPVCSLLLMRKSQTEYKQRRNGLYQKLTDSILGITDWVISGRSNSFISSYERDDALAADVNLKLTRFSRWRNFAQQAVSAIVITSLLFWAAGQYAEGHIPVAMIAAIVLVALPILDAFLVVSEAFERIPGYQDSLNRLKGLEGSENKAAQHKMAPKENSVHIKLENVSYTYEKGNTPSVQKVNIDIPQGKKIAVIGRSGAGKSTLLKLIQGVITTKDGKVTYNGKDAGLHQEDTSAIISVLNQSPHLFDTTLRNNLLLGSDDAGENELTKAIKLAQLQDLVNKLPEGLDTFMQETGQRFSGGERQRVALARILLKDTPVVILDEPNASLDPRTEKELLQTIFASLAGKSIIWITHHLVGVEQMDEILFMEAGKIVMRGTHQELLGNERYRQFYELDHPEFLLKKDEA</sequence>
<dbReference type="GO" id="GO:0045454">
    <property type="term" value="P:cell redox homeostasis"/>
    <property type="evidence" value="ECO:0007669"/>
    <property type="project" value="InterPro"/>
</dbReference>
<feature type="domain" description="ABC transporter" evidence="10">
    <location>
        <begin position="335"/>
        <end position="569"/>
    </location>
</feature>
<dbReference type="InterPro" id="IPR003439">
    <property type="entry name" value="ABC_transporter-like_ATP-bd"/>
</dbReference>
<accession>A0A437K9X9</accession>
<dbReference type="PANTHER" id="PTHR24221">
    <property type="entry name" value="ATP-BINDING CASSETTE SUB-FAMILY B"/>
    <property type="match status" value="1"/>
</dbReference>
<evidence type="ECO:0000256" key="7">
    <source>
        <dbReference type="ARBA" id="ARBA00022989"/>
    </source>
</evidence>
<evidence type="ECO:0000313" key="13">
    <source>
        <dbReference type="Proteomes" id="UP000288024"/>
    </source>
</evidence>
<evidence type="ECO:0000256" key="5">
    <source>
        <dbReference type="ARBA" id="ARBA00022741"/>
    </source>
</evidence>
<evidence type="ECO:0000256" key="6">
    <source>
        <dbReference type="ARBA" id="ARBA00022840"/>
    </source>
</evidence>
<dbReference type="Gene3D" id="3.40.50.300">
    <property type="entry name" value="P-loop containing nucleotide triphosphate hydrolases"/>
    <property type="match status" value="1"/>
</dbReference>
<dbReference type="FunFam" id="3.40.50.300:FF:000854">
    <property type="entry name" value="Multidrug ABC transporter ATP-binding protein"/>
    <property type="match status" value="1"/>
</dbReference>
<dbReference type="Gene3D" id="1.20.1560.10">
    <property type="entry name" value="ABC transporter type 1, transmembrane domain"/>
    <property type="match status" value="1"/>
</dbReference>
<keyword evidence="7 9" id="KW-1133">Transmembrane helix</keyword>
<comment type="caution">
    <text evidence="12">The sequence shown here is derived from an EMBL/GenBank/DDBJ whole genome shotgun (WGS) entry which is preliminary data.</text>
</comment>
<evidence type="ECO:0000256" key="8">
    <source>
        <dbReference type="ARBA" id="ARBA00023136"/>
    </source>
</evidence>